<keyword evidence="2" id="KW-1133">Transmembrane helix</keyword>
<organism evidence="4 5">
    <name type="scientific">Microbacterium binotii</name>
    <dbReference type="NCBI Taxonomy" id="462710"/>
    <lineage>
        <taxon>Bacteria</taxon>
        <taxon>Bacillati</taxon>
        <taxon>Actinomycetota</taxon>
        <taxon>Actinomycetes</taxon>
        <taxon>Micrococcales</taxon>
        <taxon>Microbacteriaceae</taxon>
        <taxon>Microbacterium</taxon>
    </lineage>
</organism>
<dbReference type="RefSeq" id="WP_344228664.1">
    <property type="nucleotide sequence ID" value="NZ_BAAARI010000011.1"/>
</dbReference>
<feature type="transmembrane region" description="Helical" evidence="2">
    <location>
        <begin position="48"/>
        <end position="70"/>
    </location>
</feature>
<keyword evidence="2" id="KW-0812">Transmembrane</keyword>
<evidence type="ECO:0000313" key="4">
    <source>
        <dbReference type="EMBL" id="GAA2578748.1"/>
    </source>
</evidence>
<proteinExistence type="predicted"/>
<gene>
    <name evidence="4" type="ORF">GCM10009862_17510</name>
</gene>
<protein>
    <recommendedName>
        <fullName evidence="3">DUF4349 domain-containing protein</fullName>
    </recommendedName>
</protein>
<sequence>MTIDDREHGNGLSLPEGPSATQIDRIERGIDRDLEFDRVRRRARRRGGWAIAAAGVAVVALAALVSPVVVGDRGAEMSSAPLSGTAPLDVQAQEGPIAAQDVASAEGGRSAATDANREVSASGWLQMTVDDPQDIQRQITAIAAGVQGYVSSSSIAGSPATTDPTYPVPAQSSITVRVPADRLQDVIDQVGALGTVSASSVDRFDVTDQAVDLRARIAAQETSVARLTELLGQSASVADLIAAESALADRQAALDADRQQLEMLEDQVAMSTLTVTLSEKDAAPQADPAGFGDGIAAGWAGLVATVNGIVIGLGFLLPWLAVVAVAVVIVWTVRRLVRGRGARRAQADLPQPTESPEAD</sequence>
<dbReference type="EMBL" id="BAAARI010000011">
    <property type="protein sequence ID" value="GAA2578748.1"/>
    <property type="molecule type" value="Genomic_DNA"/>
</dbReference>
<keyword evidence="2" id="KW-0472">Membrane</keyword>
<dbReference type="Proteomes" id="UP001500274">
    <property type="component" value="Unassembled WGS sequence"/>
</dbReference>
<dbReference type="Pfam" id="PF14257">
    <property type="entry name" value="DUF4349"/>
    <property type="match status" value="1"/>
</dbReference>
<name>A0ABN3PE36_9MICO</name>
<evidence type="ECO:0000256" key="2">
    <source>
        <dbReference type="SAM" id="Phobius"/>
    </source>
</evidence>
<feature type="region of interest" description="Disordered" evidence="1">
    <location>
        <begin position="1"/>
        <end position="21"/>
    </location>
</feature>
<keyword evidence="5" id="KW-1185">Reference proteome</keyword>
<evidence type="ECO:0000313" key="5">
    <source>
        <dbReference type="Proteomes" id="UP001500274"/>
    </source>
</evidence>
<dbReference type="InterPro" id="IPR025645">
    <property type="entry name" value="DUF4349"/>
</dbReference>
<accession>A0ABN3PE36</accession>
<evidence type="ECO:0000256" key="1">
    <source>
        <dbReference type="SAM" id="MobiDB-lite"/>
    </source>
</evidence>
<feature type="domain" description="DUF4349" evidence="3">
    <location>
        <begin position="119"/>
        <end position="331"/>
    </location>
</feature>
<reference evidence="4 5" key="1">
    <citation type="journal article" date="2019" name="Int. J. Syst. Evol. Microbiol.">
        <title>The Global Catalogue of Microorganisms (GCM) 10K type strain sequencing project: providing services to taxonomists for standard genome sequencing and annotation.</title>
        <authorList>
            <consortium name="The Broad Institute Genomics Platform"/>
            <consortium name="The Broad Institute Genome Sequencing Center for Infectious Disease"/>
            <person name="Wu L."/>
            <person name="Ma J."/>
        </authorList>
    </citation>
    <scope>NUCLEOTIDE SEQUENCE [LARGE SCALE GENOMIC DNA]</scope>
    <source>
        <strain evidence="4 5">JCM 16365</strain>
    </source>
</reference>
<evidence type="ECO:0000259" key="3">
    <source>
        <dbReference type="Pfam" id="PF14257"/>
    </source>
</evidence>
<feature type="transmembrane region" description="Helical" evidence="2">
    <location>
        <begin position="309"/>
        <end position="333"/>
    </location>
</feature>
<comment type="caution">
    <text evidence="4">The sequence shown here is derived from an EMBL/GenBank/DDBJ whole genome shotgun (WGS) entry which is preliminary data.</text>
</comment>